<protein>
    <submittedName>
        <fullName evidence="1">Uncharacterized protein</fullName>
    </submittedName>
</protein>
<reference evidence="1" key="1">
    <citation type="journal article" date="2015" name="Nature">
        <title>Complex archaea that bridge the gap between prokaryotes and eukaryotes.</title>
        <authorList>
            <person name="Spang A."/>
            <person name="Saw J.H."/>
            <person name="Jorgensen S.L."/>
            <person name="Zaremba-Niedzwiedzka K."/>
            <person name="Martijn J."/>
            <person name="Lind A.E."/>
            <person name="van Eijk R."/>
            <person name="Schleper C."/>
            <person name="Guy L."/>
            <person name="Ettema T.J."/>
        </authorList>
    </citation>
    <scope>NUCLEOTIDE SEQUENCE</scope>
</reference>
<name>A0A0F9MB53_9ZZZZ</name>
<dbReference type="EMBL" id="LAZR01009227">
    <property type="protein sequence ID" value="KKM73895.1"/>
    <property type="molecule type" value="Genomic_DNA"/>
</dbReference>
<comment type="caution">
    <text evidence="1">The sequence shown here is derived from an EMBL/GenBank/DDBJ whole genome shotgun (WGS) entry which is preliminary data.</text>
</comment>
<dbReference type="AlphaFoldDB" id="A0A0F9MB53"/>
<evidence type="ECO:0000313" key="1">
    <source>
        <dbReference type="EMBL" id="KKM73895.1"/>
    </source>
</evidence>
<sequence>MVLFRRWLCDNHAQTVLCAAKWIRQHGHSSDRRRVQGNPRFSCRMVFFMDHSALLALGQGNMKTKQMRRIKRSIRQYAKEQRKQELSRLIKIQASEMKNENLNRICGD</sequence>
<proteinExistence type="predicted"/>
<accession>A0A0F9MB53</accession>
<organism evidence="1">
    <name type="scientific">marine sediment metagenome</name>
    <dbReference type="NCBI Taxonomy" id="412755"/>
    <lineage>
        <taxon>unclassified sequences</taxon>
        <taxon>metagenomes</taxon>
        <taxon>ecological metagenomes</taxon>
    </lineage>
</organism>
<gene>
    <name evidence="1" type="ORF">LCGC14_1405750</name>
</gene>